<dbReference type="GeneID" id="97221717"/>
<keyword evidence="1" id="KW-0812">Transmembrane</keyword>
<feature type="transmembrane region" description="Helical" evidence="1">
    <location>
        <begin position="45"/>
        <end position="70"/>
    </location>
</feature>
<keyword evidence="3" id="KW-1185">Reference proteome</keyword>
<accession>A0ABW9GVD3</accession>
<name>A0ABW9GVD3_9GAMM</name>
<reference evidence="2 3" key="1">
    <citation type="submission" date="2024-09" db="EMBL/GenBank/DDBJ databases">
        <title>Aeromonas strains Genome sequencing and assembly.</title>
        <authorList>
            <person name="Hu X."/>
            <person name="Tang B."/>
        </authorList>
    </citation>
    <scope>NUCLEOTIDE SEQUENCE [LARGE SCALE GENOMIC DNA]</scope>
    <source>
        <strain evidence="2 3">NB23SCDHY001</strain>
    </source>
</reference>
<gene>
    <name evidence="2" type="ORF">ACEUDJ_16425</name>
</gene>
<dbReference type="InterPro" id="IPR022072">
    <property type="entry name" value="DUF3624"/>
</dbReference>
<comment type="caution">
    <text evidence="2">The sequence shown here is derived from an EMBL/GenBank/DDBJ whole genome shotgun (WGS) entry which is preliminary data.</text>
</comment>
<dbReference type="Pfam" id="PF12292">
    <property type="entry name" value="DUF3624"/>
    <property type="match status" value="1"/>
</dbReference>
<organism evidence="2 3">
    <name type="scientific">Aeromonas bivalvium</name>
    <dbReference type="NCBI Taxonomy" id="440079"/>
    <lineage>
        <taxon>Bacteria</taxon>
        <taxon>Pseudomonadati</taxon>
        <taxon>Pseudomonadota</taxon>
        <taxon>Gammaproteobacteria</taxon>
        <taxon>Aeromonadales</taxon>
        <taxon>Aeromonadaceae</taxon>
        <taxon>Aeromonas</taxon>
    </lineage>
</organism>
<protein>
    <submittedName>
        <fullName evidence="2">DUF3624 family protein</fullName>
    </submittedName>
</protein>
<evidence type="ECO:0000313" key="2">
    <source>
        <dbReference type="EMBL" id="MFM4894434.1"/>
    </source>
</evidence>
<dbReference type="EMBL" id="JBGXBU010000008">
    <property type="protein sequence ID" value="MFM4894434.1"/>
    <property type="molecule type" value="Genomic_DNA"/>
</dbReference>
<dbReference type="RefSeq" id="WP_392443642.1">
    <property type="nucleotide sequence ID" value="NZ_JBGWZZ010000011.1"/>
</dbReference>
<keyword evidence="1" id="KW-0472">Membrane</keyword>
<evidence type="ECO:0000256" key="1">
    <source>
        <dbReference type="SAM" id="Phobius"/>
    </source>
</evidence>
<proteinExistence type="predicted"/>
<evidence type="ECO:0000313" key="3">
    <source>
        <dbReference type="Proteomes" id="UP001630969"/>
    </source>
</evidence>
<feature type="transmembrane region" description="Helical" evidence="1">
    <location>
        <begin position="20"/>
        <end position="39"/>
    </location>
</feature>
<sequence>MSCDACLASAIRAKLGRCPLCACQCLLIALGGWGLWWWFGADSSVNALTALLFGLAGSGLLTLHLLVFVWRKSTGRELQ</sequence>
<keyword evidence="1" id="KW-1133">Transmembrane helix</keyword>
<dbReference type="Proteomes" id="UP001630969">
    <property type="component" value="Unassembled WGS sequence"/>
</dbReference>